<feature type="domain" description="HD" evidence="3">
    <location>
        <begin position="73"/>
        <end position="219"/>
    </location>
</feature>
<evidence type="ECO:0000313" key="5">
    <source>
        <dbReference type="Proteomes" id="UP000179616"/>
    </source>
</evidence>
<dbReference type="NCBIfam" id="TIGR01353">
    <property type="entry name" value="dGTP_triPase"/>
    <property type="match status" value="1"/>
</dbReference>
<dbReference type="STRING" id="948102.BKG76_01620"/>
<dbReference type="Proteomes" id="UP000179616">
    <property type="component" value="Unassembled WGS sequence"/>
</dbReference>
<protein>
    <recommendedName>
        <fullName evidence="2">Deoxyguanosinetriphosphate triphosphohydrolase-like protein</fullName>
    </recommendedName>
</protein>
<dbReference type="SUPFAM" id="SSF109604">
    <property type="entry name" value="HD-domain/PDEase-like"/>
    <property type="match status" value="1"/>
</dbReference>
<dbReference type="GeneID" id="57165480"/>
<evidence type="ECO:0000256" key="2">
    <source>
        <dbReference type="HAMAP-Rule" id="MF_01212"/>
    </source>
</evidence>
<dbReference type="GO" id="GO:0006203">
    <property type="term" value="P:dGTP catabolic process"/>
    <property type="evidence" value="ECO:0007669"/>
    <property type="project" value="TreeGrafter"/>
</dbReference>
<dbReference type="InterPro" id="IPR006674">
    <property type="entry name" value="HD_domain"/>
</dbReference>
<dbReference type="NCBIfam" id="NF002829">
    <property type="entry name" value="PRK03007.1"/>
    <property type="match status" value="1"/>
</dbReference>
<dbReference type="InterPro" id="IPR026875">
    <property type="entry name" value="PHydrolase_assoc_dom"/>
</dbReference>
<dbReference type="HAMAP" id="MF_01212">
    <property type="entry name" value="dGTPase_type2"/>
    <property type="match status" value="1"/>
</dbReference>
<sequence>MRKKDAYTDSDRERVVTETPKTAMIDIPTVPFSEYRTDFARDRARVLHSAAFRRLADKTQVVGPREGDTPRTRLTHSVEVAQIGRGIATGLGADPDLVDLAGLAHDIGHPPYGHNGERALDEVAVDCGGFEGNAQNLRILTRLEPKVVDADGNSAGLNLTRAALDAATKYPWLRPPGGGKFGAYDDEVDALTWVRAEAPSRRRCLEAQIMDWSDDVAYSVHDVEDGVISGRIDLRVLASPGEAQVLAELGVKSFGGLEQGALEEAAARLATLPVVAAIGPYDGTLSASTSLKRLTSELVGRFASAAIGATRDVAGTGSLVRFEAELTVPEVVAAEVAVLKMLALQFIMSDPKHIAVQGRQRERIHRVARWLAEGAPATLDPVFLPAYTEAADDAARTRVVVDQIASYTESRLERVDRDSLGVQASWG</sequence>
<dbReference type="PANTHER" id="PTHR11373:SF32">
    <property type="entry name" value="DEOXYGUANOSINETRIPHOSPHATE TRIPHOSPHOHYDROLASE"/>
    <property type="match status" value="1"/>
</dbReference>
<comment type="similarity">
    <text evidence="2">Belongs to the dGTPase family. Type 2 subfamily.</text>
</comment>
<dbReference type="PROSITE" id="PS51831">
    <property type="entry name" value="HD"/>
    <property type="match status" value="1"/>
</dbReference>
<name>A0A1S1L890_9MYCO</name>
<proteinExistence type="inferred from homology"/>
<keyword evidence="1 2" id="KW-0378">Hydrolase</keyword>
<dbReference type="Pfam" id="PF13286">
    <property type="entry name" value="HD_assoc"/>
    <property type="match status" value="1"/>
</dbReference>
<dbReference type="EMBL" id="MLIK01000004">
    <property type="protein sequence ID" value="OHU30484.1"/>
    <property type="molecule type" value="Genomic_DNA"/>
</dbReference>
<evidence type="ECO:0000259" key="3">
    <source>
        <dbReference type="PROSITE" id="PS51831"/>
    </source>
</evidence>
<evidence type="ECO:0000313" key="4">
    <source>
        <dbReference type="EMBL" id="OHU30484.1"/>
    </source>
</evidence>
<dbReference type="InterPro" id="IPR006261">
    <property type="entry name" value="dGTPase"/>
</dbReference>
<dbReference type="PANTHER" id="PTHR11373">
    <property type="entry name" value="DEOXYNUCLEOSIDE TRIPHOSPHATE TRIPHOSPHOHYDROLASE"/>
    <property type="match status" value="1"/>
</dbReference>
<dbReference type="SMART" id="SM00471">
    <property type="entry name" value="HDc"/>
    <property type="match status" value="1"/>
</dbReference>
<dbReference type="Gene3D" id="1.10.3210.10">
    <property type="entry name" value="Hypothetical protein af1432"/>
    <property type="match status" value="1"/>
</dbReference>
<accession>A0A1S1L890</accession>
<dbReference type="CDD" id="cd00077">
    <property type="entry name" value="HDc"/>
    <property type="match status" value="1"/>
</dbReference>
<dbReference type="Pfam" id="PF01966">
    <property type="entry name" value="HD"/>
    <property type="match status" value="1"/>
</dbReference>
<dbReference type="InterPro" id="IPR050135">
    <property type="entry name" value="dGTPase-like"/>
</dbReference>
<comment type="caution">
    <text evidence="4">The sequence shown here is derived from an EMBL/GenBank/DDBJ whole genome shotgun (WGS) entry which is preliminary data.</text>
</comment>
<reference evidence="4 5" key="1">
    <citation type="submission" date="2016-10" db="EMBL/GenBank/DDBJ databases">
        <title>Evaluation of Human, Veterinary and Environmental Mycobacterium chelonae Isolates by Core Genome Phylogenomic Analysis, Targeted Gene Comparison, and Anti-microbial Susceptibility Patterns: A Tale of Mistaken Identities.</title>
        <authorList>
            <person name="Fogelson S.B."/>
            <person name="Camus A.C."/>
            <person name="Lorenz W."/>
            <person name="Vasireddy R."/>
            <person name="Vasireddy S."/>
            <person name="Smith T."/>
            <person name="Brown-Elliott B.A."/>
            <person name="Wallace R.J.Jr."/>
            <person name="Hasan N.A."/>
            <person name="Reischl U."/>
            <person name="Sanchez S."/>
        </authorList>
    </citation>
    <scope>NUCLEOTIDE SEQUENCE [LARGE SCALE GENOMIC DNA]</scope>
    <source>
        <strain evidence="4 5">1559</strain>
    </source>
</reference>
<dbReference type="RefSeq" id="WP_070935375.1">
    <property type="nucleotide sequence ID" value="NZ_MLIK01000004.1"/>
</dbReference>
<dbReference type="AlphaFoldDB" id="A0A1S1L890"/>
<dbReference type="GO" id="GO:0008832">
    <property type="term" value="F:dGTPase activity"/>
    <property type="evidence" value="ECO:0007669"/>
    <property type="project" value="TreeGrafter"/>
</dbReference>
<organism evidence="4 5">
    <name type="scientific">Mycobacteroides franklinii</name>
    <dbReference type="NCBI Taxonomy" id="948102"/>
    <lineage>
        <taxon>Bacteria</taxon>
        <taxon>Bacillati</taxon>
        <taxon>Actinomycetota</taxon>
        <taxon>Actinomycetes</taxon>
        <taxon>Mycobacteriales</taxon>
        <taxon>Mycobacteriaceae</taxon>
        <taxon>Mycobacteroides</taxon>
    </lineage>
</organism>
<dbReference type="InterPro" id="IPR003607">
    <property type="entry name" value="HD/PDEase_dom"/>
</dbReference>
<evidence type="ECO:0000256" key="1">
    <source>
        <dbReference type="ARBA" id="ARBA00022801"/>
    </source>
</evidence>
<dbReference type="OrthoDB" id="9803619at2"/>
<gene>
    <name evidence="4" type="ORF">BKG76_01620</name>
</gene>
<dbReference type="InterPro" id="IPR023023">
    <property type="entry name" value="dNTPase_2"/>
</dbReference>